<evidence type="ECO:0000256" key="1">
    <source>
        <dbReference type="SAM" id="MobiDB-lite"/>
    </source>
</evidence>
<feature type="compositionally biased region" description="Low complexity" evidence="1">
    <location>
        <begin position="12"/>
        <end position="22"/>
    </location>
</feature>
<dbReference type="Proteomes" id="UP000838756">
    <property type="component" value="Unassembled WGS sequence"/>
</dbReference>
<keyword evidence="3" id="KW-1185">Reference proteome</keyword>
<comment type="caution">
    <text evidence="2">The sequence shown here is derived from an EMBL/GenBank/DDBJ whole genome shotgun (WGS) entry which is preliminary data.</text>
</comment>
<name>A0A8S4SC25_9NEOP</name>
<dbReference type="EMBL" id="CAKXAJ010026211">
    <property type="protein sequence ID" value="CAH2262264.1"/>
    <property type="molecule type" value="Genomic_DNA"/>
</dbReference>
<organism evidence="2 3">
    <name type="scientific">Pararge aegeria aegeria</name>
    <dbReference type="NCBI Taxonomy" id="348720"/>
    <lineage>
        <taxon>Eukaryota</taxon>
        <taxon>Metazoa</taxon>
        <taxon>Ecdysozoa</taxon>
        <taxon>Arthropoda</taxon>
        <taxon>Hexapoda</taxon>
        <taxon>Insecta</taxon>
        <taxon>Pterygota</taxon>
        <taxon>Neoptera</taxon>
        <taxon>Endopterygota</taxon>
        <taxon>Lepidoptera</taxon>
        <taxon>Glossata</taxon>
        <taxon>Ditrysia</taxon>
        <taxon>Papilionoidea</taxon>
        <taxon>Nymphalidae</taxon>
        <taxon>Satyrinae</taxon>
        <taxon>Satyrini</taxon>
        <taxon>Parargina</taxon>
        <taxon>Pararge</taxon>
    </lineage>
</organism>
<sequence>MPESVGYVRMTSASLSHEQSSSLRHERPRQIDLCCFNVNQQKQFDEQTTKVIRSAALLQQLYFFLSSDDASQCRALFLSDDDRDHE</sequence>
<accession>A0A8S4SC25</accession>
<reference evidence="2" key="1">
    <citation type="submission" date="2022-03" db="EMBL/GenBank/DDBJ databases">
        <authorList>
            <person name="Lindestad O."/>
        </authorList>
    </citation>
    <scope>NUCLEOTIDE SEQUENCE</scope>
</reference>
<protein>
    <submittedName>
        <fullName evidence="2">Jg26851 protein</fullName>
    </submittedName>
</protein>
<feature type="region of interest" description="Disordered" evidence="1">
    <location>
        <begin position="1"/>
        <end position="26"/>
    </location>
</feature>
<evidence type="ECO:0000313" key="2">
    <source>
        <dbReference type="EMBL" id="CAH2262264.1"/>
    </source>
</evidence>
<dbReference type="AlphaFoldDB" id="A0A8S4SC25"/>
<evidence type="ECO:0000313" key="3">
    <source>
        <dbReference type="Proteomes" id="UP000838756"/>
    </source>
</evidence>
<proteinExistence type="predicted"/>
<gene>
    <name evidence="2" type="primary">jg26851</name>
    <name evidence="2" type="ORF">PAEG_LOCUS24138</name>
</gene>